<dbReference type="Proteomes" id="UP000294028">
    <property type="component" value="Unassembled WGS sequence"/>
</dbReference>
<evidence type="ECO:0000259" key="2">
    <source>
        <dbReference type="PROSITE" id="PS51352"/>
    </source>
</evidence>
<dbReference type="InterPro" id="IPR050455">
    <property type="entry name" value="Tpx_Peroxidase_subfamily"/>
</dbReference>
<dbReference type="EMBL" id="RZHH01000002">
    <property type="protein sequence ID" value="RYJ15233.1"/>
    <property type="molecule type" value="Genomic_DNA"/>
</dbReference>
<dbReference type="InterPro" id="IPR013766">
    <property type="entry name" value="Thioredoxin_domain"/>
</dbReference>
<dbReference type="GO" id="GO:0016491">
    <property type="term" value="F:oxidoreductase activity"/>
    <property type="evidence" value="ECO:0007669"/>
    <property type="project" value="InterPro"/>
</dbReference>
<protein>
    <submittedName>
        <fullName evidence="3">Redoxin domain-containing protein</fullName>
    </submittedName>
</protein>
<feature type="domain" description="Thioredoxin" evidence="2">
    <location>
        <begin position="2"/>
        <end position="160"/>
    </location>
</feature>
<dbReference type="GO" id="GO:0016209">
    <property type="term" value="F:antioxidant activity"/>
    <property type="evidence" value="ECO:0007669"/>
    <property type="project" value="InterPro"/>
</dbReference>
<dbReference type="InterPro" id="IPR036249">
    <property type="entry name" value="Thioredoxin-like_sf"/>
</dbReference>
<accession>A0A482TN45</accession>
<evidence type="ECO:0000256" key="1">
    <source>
        <dbReference type="ARBA" id="ARBA00023284"/>
    </source>
</evidence>
<keyword evidence="1" id="KW-0676">Redox-active center</keyword>
<dbReference type="GeneID" id="9994703"/>
<evidence type="ECO:0000313" key="4">
    <source>
        <dbReference type="Proteomes" id="UP000294028"/>
    </source>
</evidence>
<dbReference type="Gene3D" id="3.40.30.10">
    <property type="entry name" value="Glutaredoxin"/>
    <property type="match status" value="1"/>
</dbReference>
<dbReference type="SUPFAM" id="SSF52833">
    <property type="entry name" value="Thioredoxin-like"/>
    <property type="match status" value="1"/>
</dbReference>
<dbReference type="PROSITE" id="PS51352">
    <property type="entry name" value="THIOREDOXIN_2"/>
    <property type="match status" value="1"/>
</dbReference>
<dbReference type="RefSeq" id="WP_006053582.1">
    <property type="nucleotide sequence ID" value="NZ_RZHH01000002.1"/>
</dbReference>
<dbReference type="PANTHER" id="PTHR43110:SF1">
    <property type="entry name" value="THIOL PEROXIDASE"/>
    <property type="match status" value="1"/>
</dbReference>
<dbReference type="PANTHER" id="PTHR43110">
    <property type="entry name" value="THIOL PEROXIDASE"/>
    <property type="match status" value="1"/>
</dbReference>
<dbReference type="Pfam" id="PF00578">
    <property type="entry name" value="AhpC-TSA"/>
    <property type="match status" value="1"/>
</dbReference>
<dbReference type="AlphaFoldDB" id="A0A482TN45"/>
<proteinExistence type="predicted"/>
<reference evidence="3 4" key="1">
    <citation type="submission" date="2018-12" db="EMBL/GenBank/DDBJ databases">
        <title>Genome analysis provides insights into bioremediation potentialities of Halogeometricum borinquense strain N11.</title>
        <authorList>
            <person name="Najjari A."/>
            <person name="Youssef N."/>
            <person name="Fhoula I."/>
            <person name="Ben Dhia O."/>
            <person name="Mahjoubi M."/>
            <person name="Ouzari H.I."/>
            <person name="Cherif A."/>
        </authorList>
    </citation>
    <scope>NUCLEOTIDE SEQUENCE [LARGE SCALE GENOMIC DNA]</scope>
    <source>
        <strain evidence="3 4">N11</strain>
    </source>
</reference>
<name>A0A482TN45_9EURY</name>
<gene>
    <name evidence="3" type="ORF">ELS19_15635</name>
</gene>
<comment type="caution">
    <text evidence="3">The sequence shown here is derived from an EMBL/GenBank/DDBJ whole genome shotgun (WGS) entry which is preliminary data.</text>
</comment>
<sequence length="174" mass="19254">MLQLGQQAPAFSLPGAAGDDMDEHTLSEYVERGWSVILVFYPFDFHPACISQWCTLRDADWLTLLDDTVVLGIGGDSVYAHQEFARTYNIEFPLLTDSDGRVAEAYGVRESDFEGHRNVPGMALFVIDPDRTIQFAWRGDAADAEPDFDDVRKAANCHGDECELSDDGAESADV</sequence>
<organism evidence="3 4">
    <name type="scientific">Halogeometricum borinquense</name>
    <dbReference type="NCBI Taxonomy" id="60847"/>
    <lineage>
        <taxon>Archaea</taxon>
        <taxon>Methanobacteriati</taxon>
        <taxon>Methanobacteriota</taxon>
        <taxon>Stenosarchaea group</taxon>
        <taxon>Halobacteria</taxon>
        <taxon>Halobacteriales</taxon>
        <taxon>Haloferacaceae</taxon>
        <taxon>Halogeometricum</taxon>
    </lineage>
</organism>
<evidence type="ECO:0000313" key="3">
    <source>
        <dbReference type="EMBL" id="RYJ15233.1"/>
    </source>
</evidence>
<dbReference type="InterPro" id="IPR000866">
    <property type="entry name" value="AhpC/TSA"/>
</dbReference>